<comment type="caution">
    <text evidence="9">The sequence shown here is derived from an EMBL/GenBank/DDBJ whole genome shotgun (WGS) entry which is preliminary data.</text>
</comment>
<keyword evidence="10" id="KW-1185">Reference proteome</keyword>
<feature type="coiled-coil region" evidence="5">
    <location>
        <begin position="401"/>
        <end position="428"/>
    </location>
</feature>
<evidence type="ECO:0000256" key="6">
    <source>
        <dbReference type="SAM" id="MobiDB-lite"/>
    </source>
</evidence>
<feature type="compositionally biased region" description="Basic and acidic residues" evidence="6">
    <location>
        <begin position="855"/>
        <end position="883"/>
    </location>
</feature>
<accession>A0AA38RY28</accession>
<feature type="domain" description="DUF7801" evidence="8">
    <location>
        <begin position="690"/>
        <end position="823"/>
    </location>
</feature>
<dbReference type="PANTHER" id="PTHR46349">
    <property type="entry name" value="CINGULIN-LIKE PROTEIN 1-RELATED"/>
    <property type="match status" value="1"/>
</dbReference>
<keyword evidence="3" id="KW-0518">Myosin</keyword>
<organism evidence="9 10">
    <name type="scientific">Coniochaeta hoffmannii</name>
    <dbReference type="NCBI Taxonomy" id="91930"/>
    <lineage>
        <taxon>Eukaryota</taxon>
        <taxon>Fungi</taxon>
        <taxon>Dikarya</taxon>
        <taxon>Ascomycota</taxon>
        <taxon>Pezizomycotina</taxon>
        <taxon>Sordariomycetes</taxon>
        <taxon>Sordariomycetidae</taxon>
        <taxon>Coniochaetales</taxon>
        <taxon>Coniochaetaceae</taxon>
        <taxon>Coniochaeta</taxon>
    </lineage>
</organism>
<dbReference type="EMBL" id="JANBVN010000071">
    <property type="protein sequence ID" value="KAJ9150493.1"/>
    <property type="molecule type" value="Genomic_DNA"/>
</dbReference>
<protein>
    <submittedName>
        <fullName evidence="9">Involucrin repeat protein</fullName>
    </submittedName>
</protein>
<name>A0AA38RY28_9PEZI</name>
<evidence type="ECO:0000313" key="10">
    <source>
        <dbReference type="Proteomes" id="UP001174691"/>
    </source>
</evidence>
<dbReference type="InterPro" id="IPR029191">
    <property type="entry name" value="Uds1"/>
</dbReference>
<feature type="coiled-coil region" evidence="5">
    <location>
        <begin position="283"/>
        <end position="338"/>
    </location>
</feature>
<evidence type="ECO:0000256" key="2">
    <source>
        <dbReference type="ARBA" id="ARBA00022490"/>
    </source>
</evidence>
<feature type="compositionally biased region" description="Low complexity" evidence="6">
    <location>
        <begin position="889"/>
        <end position="902"/>
    </location>
</feature>
<sequence length="902" mass="100187">MNGVGVPKQPADGSMAVVDGASHMSAGKRLVETYTNDLLSGGESQKPLYNPMNPDRPQSSVIVDLRDPIQVHLLTETALSDSKEYEILSQEEVDDLKKQVQSLTQRVEQTKANLVIQAKYRDAAISMAKLYSPAGGKRRSLLGNRLSGGESAREAEAERQASERRCEELAAEIFSLEKRLMVPQRRLLQHTAGILQMTHRASAKKQLGAGNNADTRANGIPGSPESLYTYSNGRNSLEAATDDFGFGDGSLYFPLDQFDGQQPVRARNNPVQIPVKSPGREQQTQLREETARLRQENARLVAEVDELRKDGAGRVAMLSDTERKLENLNTNLRELIVRSNPTKYTNFQSPPSAYTNGRNSGLEPGDLVRSQLSYLEKGLAAAMEEQDMQDTEATRRTDAASAAAAASLAQAEGRIQTLNRQLGEMLQARESDYPSPPSLSTTAFEDQLDYLQDAIKTLATETSRAAEFLSSSSADKQKNDQVETVLTGLWDIIQAGYADIQQRKAERRKVRAEKGLEPDEEDMSGDEAVDPDERYSLQAFSAKVQWLYAQATSLKEQKSVLKRQIKQQRELNSKSSSEKDNELSQVTEELRTTRSMLDSVEQEAKDAQEKLAKALADLDTVQQTSANNEAASMDQVRQQLMERDNIIAQLQANGEELRKELSRVEDNVTLVGGQLEDALRAKNLAETRAEDLQKELKEKDEELERMNGMIIELKTEATIAKAELEGAYGSRAQRAAEVAKVTQNAEIAELTTQNEKLRKELEGTLKELEIITKETIAATKDKLEIEGQLDDAIAAKTNLETEVDKLREKMDSEVSRLREQLDAEKLRVPPSPGGSLGPAQSRAGAAMLSEQFRATMKEERRKFQEEMKEEQGRRRKLEDELRALRRAQGPGKSPLGPLSPRS</sequence>
<feature type="region of interest" description="Disordered" evidence="6">
    <location>
        <begin position="568"/>
        <end position="590"/>
    </location>
</feature>
<evidence type="ECO:0000313" key="9">
    <source>
        <dbReference type="EMBL" id="KAJ9150493.1"/>
    </source>
</evidence>
<reference evidence="9" key="1">
    <citation type="submission" date="2022-07" db="EMBL/GenBank/DDBJ databases">
        <title>Fungi with potential for degradation of polypropylene.</title>
        <authorList>
            <person name="Gostincar C."/>
        </authorList>
    </citation>
    <scope>NUCLEOTIDE SEQUENCE</scope>
    <source>
        <strain evidence="9">EXF-13287</strain>
    </source>
</reference>
<dbReference type="InterPro" id="IPR056703">
    <property type="entry name" value="DUF7801"/>
</dbReference>
<evidence type="ECO:0000259" key="8">
    <source>
        <dbReference type="Pfam" id="PF25078"/>
    </source>
</evidence>
<gene>
    <name evidence="9" type="ORF">NKR19_g5285</name>
</gene>
<keyword evidence="5" id="KW-0175">Coiled coil</keyword>
<dbReference type="Pfam" id="PF15456">
    <property type="entry name" value="Uds1"/>
    <property type="match status" value="1"/>
</dbReference>
<keyword evidence="2" id="KW-0963">Cytoplasm</keyword>
<evidence type="ECO:0000259" key="7">
    <source>
        <dbReference type="Pfam" id="PF15456"/>
    </source>
</evidence>
<feature type="region of interest" description="Disordered" evidence="6">
    <location>
        <begin position="819"/>
        <end position="902"/>
    </location>
</feature>
<feature type="region of interest" description="Disordered" evidence="6">
    <location>
        <begin position="139"/>
        <end position="159"/>
    </location>
</feature>
<feature type="domain" description="Up-regulated during septation protein 1" evidence="7">
    <location>
        <begin position="71"/>
        <end position="198"/>
    </location>
</feature>
<evidence type="ECO:0000256" key="3">
    <source>
        <dbReference type="ARBA" id="ARBA00023123"/>
    </source>
</evidence>
<evidence type="ECO:0000256" key="5">
    <source>
        <dbReference type="SAM" id="Coils"/>
    </source>
</evidence>
<dbReference type="AlphaFoldDB" id="A0AA38RY28"/>
<dbReference type="Proteomes" id="UP001174691">
    <property type="component" value="Unassembled WGS sequence"/>
</dbReference>
<keyword evidence="4" id="KW-0505">Motor protein</keyword>
<evidence type="ECO:0000256" key="1">
    <source>
        <dbReference type="ARBA" id="ARBA00004496"/>
    </source>
</evidence>
<comment type="subcellular location">
    <subcellularLocation>
        <location evidence="1">Cytoplasm</location>
    </subcellularLocation>
</comment>
<dbReference type="Pfam" id="PF25078">
    <property type="entry name" value="DUF7801"/>
    <property type="match status" value="1"/>
</dbReference>
<evidence type="ECO:0000256" key="4">
    <source>
        <dbReference type="ARBA" id="ARBA00023175"/>
    </source>
</evidence>
<dbReference type="PANTHER" id="PTHR46349:SF6">
    <property type="entry name" value="MYOSIN-6-LIKE"/>
    <property type="match status" value="1"/>
</dbReference>
<proteinExistence type="predicted"/>